<name>A0AAW1WQD0_RUBAR</name>
<keyword evidence="3" id="KW-1185">Reference proteome</keyword>
<evidence type="ECO:0000313" key="3">
    <source>
        <dbReference type="Proteomes" id="UP001457282"/>
    </source>
</evidence>
<accession>A0AAW1WQD0</accession>
<gene>
    <name evidence="2" type="ORF">M0R45_024271</name>
</gene>
<dbReference type="EMBL" id="JBEDUW010000005">
    <property type="protein sequence ID" value="KAK9927069.1"/>
    <property type="molecule type" value="Genomic_DNA"/>
</dbReference>
<dbReference type="AlphaFoldDB" id="A0AAW1WQD0"/>
<feature type="chain" id="PRO_5043968459" description="Dirigent protein" evidence="1">
    <location>
        <begin position="22"/>
        <end position="101"/>
    </location>
</feature>
<dbReference type="Proteomes" id="UP001457282">
    <property type="component" value="Unassembled WGS sequence"/>
</dbReference>
<keyword evidence="1" id="KW-0732">Signal</keyword>
<comment type="caution">
    <text evidence="2">The sequence shown here is derived from an EMBL/GenBank/DDBJ whole genome shotgun (WGS) entry which is preliminary data.</text>
</comment>
<organism evidence="2 3">
    <name type="scientific">Rubus argutus</name>
    <name type="common">Southern blackberry</name>
    <dbReference type="NCBI Taxonomy" id="59490"/>
    <lineage>
        <taxon>Eukaryota</taxon>
        <taxon>Viridiplantae</taxon>
        <taxon>Streptophyta</taxon>
        <taxon>Embryophyta</taxon>
        <taxon>Tracheophyta</taxon>
        <taxon>Spermatophyta</taxon>
        <taxon>Magnoliopsida</taxon>
        <taxon>eudicotyledons</taxon>
        <taxon>Gunneridae</taxon>
        <taxon>Pentapetalae</taxon>
        <taxon>rosids</taxon>
        <taxon>fabids</taxon>
        <taxon>Rosales</taxon>
        <taxon>Rosaceae</taxon>
        <taxon>Rosoideae</taxon>
        <taxon>Rosoideae incertae sedis</taxon>
        <taxon>Rubus</taxon>
    </lineage>
</organism>
<reference evidence="2 3" key="1">
    <citation type="journal article" date="2023" name="G3 (Bethesda)">
        <title>A chromosome-length genome assembly and annotation of blackberry (Rubus argutus, cv. 'Hillquist').</title>
        <authorList>
            <person name="Bruna T."/>
            <person name="Aryal R."/>
            <person name="Dudchenko O."/>
            <person name="Sargent D.J."/>
            <person name="Mead D."/>
            <person name="Buti M."/>
            <person name="Cavallini A."/>
            <person name="Hytonen T."/>
            <person name="Andres J."/>
            <person name="Pham M."/>
            <person name="Weisz D."/>
            <person name="Mascagni F."/>
            <person name="Usai G."/>
            <person name="Natali L."/>
            <person name="Bassil N."/>
            <person name="Fernandez G.E."/>
            <person name="Lomsadze A."/>
            <person name="Armour M."/>
            <person name="Olukolu B."/>
            <person name="Poorten T."/>
            <person name="Britton C."/>
            <person name="Davik J."/>
            <person name="Ashrafi H."/>
            <person name="Aiden E.L."/>
            <person name="Borodovsky M."/>
            <person name="Worthington M."/>
        </authorList>
    </citation>
    <scope>NUCLEOTIDE SEQUENCE [LARGE SCALE GENOMIC DNA]</scope>
    <source>
        <strain evidence="2">PI 553951</strain>
    </source>
</reference>
<protein>
    <recommendedName>
        <fullName evidence="4">Dirigent protein</fullName>
    </recommendedName>
</protein>
<sequence length="101" mass="11220">MATSTPISALFLFFLLISGLAAKTPGKRSQYHKPSKRLVVYFRDVLYNGKNANRTTLAGDNHLGDMVAFADPINLDNNLHSIPVRPAQGFSFYDTRDIFTA</sequence>
<dbReference type="PANTHER" id="PTHR46442:SF4">
    <property type="entry name" value="DIRIGENT PROTEIN"/>
    <property type="match status" value="1"/>
</dbReference>
<evidence type="ECO:0000313" key="2">
    <source>
        <dbReference type="EMBL" id="KAK9927069.1"/>
    </source>
</evidence>
<evidence type="ECO:0008006" key="4">
    <source>
        <dbReference type="Google" id="ProtNLM"/>
    </source>
</evidence>
<proteinExistence type="predicted"/>
<evidence type="ECO:0000256" key="1">
    <source>
        <dbReference type="SAM" id="SignalP"/>
    </source>
</evidence>
<feature type="signal peptide" evidence="1">
    <location>
        <begin position="1"/>
        <end position="21"/>
    </location>
</feature>
<dbReference type="PANTHER" id="PTHR46442">
    <property type="entry name" value="DIRIGENT PROTEIN"/>
    <property type="match status" value="1"/>
</dbReference>
<dbReference type="InterPro" id="IPR004265">
    <property type="entry name" value="Dirigent"/>
</dbReference>